<sequence>MGTIVHLIQVDFEMLHCHEPEILRNNLENLAKNTQ</sequence>
<organism evidence="1">
    <name type="scientific">Rhizophora mucronata</name>
    <name type="common">Asiatic mangrove</name>
    <dbReference type="NCBI Taxonomy" id="61149"/>
    <lineage>
        <taxon>Eukaryota</taxon>
        <taxon>Viridiplantae</taxon>
        <taxon>Streptophyta</taxon>
        <taxon>Embryophyta</taxon>
        <taxon>Tracheophyta</taxon>
        <taxon>Spermatophyta</taxon>
        <taxon>Magnoliopsida</taxon>
        <taxon>eudicotyledons</taxon>
        <taxon>Gunneridae</taxon>
        <taxon>Pentapetalae</taxon>
        <taxon>rosids</taxon>
        <taxon>fabids</taxon>
        <taxon>Malpighiales</taxon>
        <taxon>Rhizophoraceae</taxon>
        <taxon>Rhizophora</taxon>
    </lineage>
</organism>
<dbReference type="EMBL" id="GGEC01079968">
    <property type="protein sequence ID" value="MBX60452.1"/>
    <property type="molecule type" value="Transcribed_RNA"/>
</dbReference>
<dbReference type="AlphaFoldDB" id="A0A2P2Q0H4"/>
<protein>
    <submittedName>
        <fullName evidence="1">Uncharacterized protein</fullName>
    </submittedName>
</protein>
<proteinExistence type="predicted"/>
<evidence type="ECO:0000313" key="1">
    <source>
        <dbReference type="EMBL" id="MBX60452.1"/>
    </source>
</evidence>
<name>A0A2P2Q0H4_RHIMU</name>
<reference evidence="1" key="1">
    <citation type="submission" date="2018-02" db="EMBL/GenBank/DDBJ databases">
        <title>Rhizophora mucronata_Transcriptome.</title>
        <authorList>
            <person name="Meera S.P."/>
            <person name="Sreeshan A."/>
            <person name="Augustine A."/>
        </authorList>
    </citation>
    <scope>NUCLEOTIDE SEQUENCE</scope>
    <source>
        <tissue evidence="1">Leaf</tissue>
    </source>
</reference>
<accession>A0A2P2Q0H4</accession>